<dbReference type="InterPro" id="IPR006016">
    <property type="entry name" value="UspA"/>
</dbReference>
<organism evidence="3 5">
    <name type="scientific">Oerskovia enterophila</name>
    <dbReference type="NCBI Taxonomy" id="43678"/>
    <lineage>
        <taxon>Bacteria</taxon>
        <taxon>Bacillati</taxon>
        <taxon>Actinomycetota</taxon>
        <taxon>Actinomycetes</taxon>
        <taxon>Micrococcales</taxon>
        <taxon>Cellulomonadaceae</taxon>
        <taxon>Oerskovia</taxon>
    </lineage>
</organism>
<dbReference type="EMBL" id="LRIE01000070">
    <property type="protein sequence ID" value="KZM35429.1"/>
    <property type="molecule type" value="Genomic_DNA"/>
</dbReference>
<reference evidence="3 5" key="1">
    <citation type="submission" date="2016-01" db="EMBL/GenBank/DDBJ databases">
        <title>Genome sequence of Oerskovia enterophila VJag, an agar and cellulose degrading bacterium.</title>
        <authorList>
            <person name="Poehlein A."/>
            <person name="Jag V."/>
            <person name="Bengelsdorf F."/>
            <person name="Duerre P."/>
            <person name="Daniel R."/>
        </authorList>
    </citation>
    <scope>NUCLEOTIDE SEQUENCE [LARGE SCALE GENOMIC DNA]</scope>
    <source>
        <strain evidence="3 5">VJag</strain>
    </source>
</reference>
<sequence length="131" mass="13795">MTVLVAYNDSPQGEAALHAGAAEAVRRDLPLAIFVLTPLEGPPQDDPPLPPDLAHLLDALPAGTPAASVTYRESRVDPADAILDEAERLTASLVVIGSRKRSPVGKFLLGSTTQRVLLDAHAPVLVIKAKH</sequence>
<dbReference type="CDD" id="cd00293">
    <property type="entry name" value="USP-like"/>
    <property type="match status" value="1"/>
</dbReference>
<dbReference type="OrthoDB" id="5145564at2"/>
<proteinExistence type="inferred from homology"/>
<comment type="similarity">
    <text evidence="1">Belongs to the universal stress protein A family.</text>
</comment>
<name>A0A165S1P7_9CELL</name>
<reference evidence="4 6" key="2">
    <citation type="submission" date="2016-06" db="EMBL/GenBank/DDBJ databases">
        <title>Genome sequence of Oerskovia enterophila DSM 43852.</title>
        <authorList>
            <person name="Poehlein A."/>
            <person name="Jag V."/>
            <person name="Bengelsdorf F.R."/>
            <person name="Daniel R."/>
            <person name="Duerre P."/>
        </authorList>
    </citation>
    <scope>NUCLEOTIDE SEQUENCE [LARGE SCALE GENOMIC DNA]</scope>
    <source>
        <strain evidence="4 6">DSM 43852</strain>
    </source>
</reference>
<protein>
    <submittedName>
        <fullName evidence="3">Universal stress protein</fullName>
    </submittedName>
</protein>
<evidence type="ECO:0000313" key="3">
    <source>
        <dbReference type="EMBL" id="KZM35429.1"/>
    </source>
</evidence>
<dbReference type="Pfam" id="PF00582">
    <property type="entry name" value="Usp"/>
    <property type="match status" value="1"/>
</dbReference>
<dbReference type="EMBL" id="MAQA01000012">
    <property type="protein sequence ID" value="OCI31866.1"/>
    <property type="molecule type" value="Genomic_DNA"/>
</dbReference>
<dbReference type="Proteomes" id="UP000093412">
    <property type="component" value="Unassembled WGS sequence"/>
</dbReference>
<dbReference type="STRING" id="43678.OJAG_18590"/>
<feature type="domain" description="UspA" evidence="2">
    <location>
        <begin position="2"/>
        <end position="128"/>
    </location>
</feature>
<accession>A0A165S1P7</accession>
<dbReference type="RefSeq" id="WP_056647815.1">
    <property type="nucleotide sequence ID" value="NZ_JBEPRG010000037.1"/>
</dbReference>
<dbReference type="PATRIC" id="fig|43678.3.peg.1939"/>
<comment type="caution">
    <text evidence="3">The sequence shown here is derived from an EMBL/GenBank/DDBJ whole genome shotgun (WGS) entry which is preliminary data.</text>
</comment>
<dbReference type="InterPro" id="IPR006015">
    <property type="entry name" value="Universal_stress_UspA"/>
</dbReference>
<dbReference type="InterPro" id="IPR014729">
    <property type="entry name" value="Rossmann-like_a/b/a_fold"/>
</dbReference>
<evidence type="ECO:0000313" key="4">
    <source>
        <dbReference type="EMBL" id="OCI31866.1"/>
    </source>
</evidence>
<dbReference type="SUPFAM" id="SSF52402">
    <property type="entry name" value="Adenine nucleotide alpha hydrolases-like"/>
    <property type="match status" value="1"/>
</dbReference>
<evidence type="ECO:0000313" key="5">
    <source>
        <dbReference type="Proteomes" id="UP000076447"/>
    </source>
</evidence>
<dbReference type="PANTHER" id="PTHR46268:SF6">
    <property type="entry name" value="UNIVERSAL STRESS PROTEIN UP12"/>
    <property type="match status" value="1"/>
</dbReference>
<dbReference type="PANTHER" id="PTHR46268">
    <property type="entry name" value="STRESS RESPONSE PROTEIN NHAX"/>
    <property type="match status" value="1"/>
</dbReference>
<keyword evidence="6" id="KW-1185">Reference proteome</keyword>
<evidence type="ECO:0000313" key="6">
    <source>
        <dbReference type="Proteomes" id="UP000093412"/>
    </source>
</evidence>
<gene>
    <name evidence="4" type="ORF">OERS_13720</name>
    <name evidence="3" type="ORF">OJAG_18590</name>
</gene>
<dbReference type="Proteomes" id="UP000076447">
    <property type="component" value="Unassembled WGS sequence"/>
</dbReference>
<evidence type="ECO:0000256" key="1">
    <source>
        <dbReference type="ARBA" id="ARBA00008791"/>
    </source>
</evidence>
<dbReference type="PRINTS" id="PR01438">
    <property type="entry name" value="UNVRSLSTRESS"/>
</dbReference>
<dbReference type="AlphaFoldDB" id="A0A165S1P7"/>
<evidence type="ECO:0000259" key="2">
    <source>
        <dbReference type="Pfam" id="PF00582"/>
    </source>
</evidence>
<dbReference type="Gene3D" id="3.40.50.620">
    <property type="entry name" value="HUPs"/>
    <property type="match status" value="1"/>
</dbReference>